<comment type="caution">
    <text evidence="2">The sequence shown here is derived from an EMBL/GenBank/DDBJ whole genome shotgun (WGS) entry which is preliminary data.</text>
</comment>
<organism evidence="2">
    <name type="scientific">hydrocarbon metagenome</name>
    <dbReference type="NCBI Taxonomy" id="938273"/>
    <lineage>
        <taxon>unclassified sequences</taxon>
        <taxon>metagenomes</taxon>
        <taxon>ecological metagenomes</taxon>
    </lineage>
</organism>
<gene>
    <name evidence="2" type="ORF">ASZ90_001026</name>
</gene>
<dbReference type="AlphaFoldDB" id="A0A0W8G7F5"/>
<protein>
    <submittedName>
        <fullName evidence="2">Uncharacterized protein</fullName>
    </submittedName>
</protein>
<name>A0A0W8G7F5_9ZZZZ</name>
<accession>A0A0W8G7F5</accession>
<evidence type="ECO:0000313" key="2">
    <source>
        <dbReference type="EMBL" id="KUG29083.1"/>
    </source>
</evidence>
<dbReference type="EMBL" id="LNQE01000133">
    <property type="protein sequence ID" value="KUG29083.1"/>
    <property type="molecule type" value="Genomic_DNA"/>
</dbReference>
<feature type="region of interest" description="Disordered" evidence="1">
    <location>
        <begin position="1"/>
        <end position="39"/>
    </location>
</feature>
<sequence length="39" mass="4253">MGDVPGAFSRAAQFGDPHTKPSNGYASQAWIAHRQHRTT</sequence>
<evidence type="ECO:0000256" key="1">
    <source>
        <dbReference type="SAM" id="MobiDB-lite"/>
    </source>
</evidence>
<proteinExistence type="predicted"/>
<reference evidence="2" key="1">
    <citation type="journal article" date="2015" name="Proc. Natl. Acad. Sci. U.S.A.">
        <title>Networks of energetic and metabolic interactions define dynamics in microbial communities.</title>
        <authorList>
            <person name="Embree M."/>
            <person name="Liu J.K."/>
            <person name="Al-Bassam M.M."/>
            <person name="Zengler K."/>
        </authorList>
    </citation>
    <scope>NUCLEOTIDE SEQUENCE</scope>
</reference>